<dbReference type="PANTHER" id="PTHR24148">
    <property type="entry name" value="ANKYRIN REPEAT DOMAIN-CONTAINING PROTEIN 39 HOMOLOG-RELATED"/>
    <property type="match status" value="1"/>
</dbReference>
<protein>
    <submittedName>
        <fullName evidence="2">Heterokaryon incompatibility (Het-6OR allele)</fullName>
    </submittedName>
</protein>
<gene>
    <name evidence="2" type="ORF">FMUND_1096</name>
</gene>
<dbReference type="AlphaFoldDB" id="A0A8H5Z4T0"/>
<dbReference type="EMBL" id="JAAOAN010000044">
    <property type="protein sequence ID" value="KAF5724194.1"/>
    <property type="molecule type" value="Genomic_DNA"/>
</dbReference>
<name>A0A8H5Z4T0_9HYPO</name>
<evidence type="ECO:0000313" key="2">
    <source>
        <dbReference type="EMBL" id="KAF5724194.1"/>
    </source>
</evidence>
<sequence length="199" mass="22789">MYQQSIGTESFRLLSLAIDSNRQPCLTLSEHRISSPARPEYYALSYTWNPPYMADPSFYEDTDVRYILLEGSKFAVKPNLYDALFQLHHSYPQIPLWIDALCINQNDLQERKLQVGIMDRIFGSASRVVVWLGKPFAKLELGLRVAERIACVASTACRAIVKEQKYPHNHHLEEMKEAYGLDPLSFDEADALVALFSCR</sequence>
<dbReference type="PANTHER" id="PTHR24148:SF73">
    <property type="entry name" value="HET DOMAIN PROTEIN (AFU_ORTHOLOGUE AFUA_8G01020)"/>
    <property type="match status" value="1"/>
</dbReference>
<dbReference type="Pfam" id="PF06985">
    <property type="entry name" value="HET"/>
    <property type="match status" value="1"/>
</dbReference>
<accession>A0A8H5Z4T0</accession>
<dbReference type="OrthoDB" id="2157530at2759"/>
<evidence type="ECO:0000259" key="1">
    <source>
        <dbReference type="Pfam" id="PF06985"/>
    </source>
</evidence>
<feature type="domain" description="Heterokaryon incompatibility" evidence="1">
    <location>
        <begin position="41"/>
        <end position="156"/>
    </location>
</feature>
<proteinExistence type="predicted"/>
<evidence type="ECO:0000313" key="3">
    <source>
        <dbReference type="Proteomes" id="UP000544331"/>
    </source>
</evidence>
<keyword evidence="3" id="KW-1185">Reference proteome</keyword>
<reference evidence="2 3" key="1">
    <citation type="submission" date="2020-05" db="EMBL/GenBank/DDBJ databases">
        <title>Identification and distribution of gene clusters putatively required for synthesis of sphingolipid metabolism inhibitors in phylogenetically diverse species of the filamentous fungus Fusarium.</title>
        <authorList>
            <person name="Kim H.-S."/>
            <person name="Busman M."/>
            <person name="Brown D.W."/>
            <person name="Divon H."/>
            <person name="Uhlig S."/>
            <person name="Proctor R.H."/>
        </authorList>
    </citation>
    <scope>NUCLEOTIDE SEQUENCE [LARGE SCALE GENOMIC DNA]</scope>
    <source>
        <strain evidence="2 3">NRRL 66235</strain>
    </source>
</reference>
<dbReference type="InterPro" id="IPR052895">
    <property type="entry name" value="HetReg/Transcr_Mod"/>
</dbReference>
<comment type="caution">
    <text evidence="2">The sequence shown here is derived from an EMBL/GenBank/DDBJ whole genome shotgun (WGS) entry which is preliminary data.</text>
</comment>
<organism evidence="2 3">
    <name type="scientific">Fusarium mundagurra</name>
    <dbReference type="NCBI Taxonomy" id="1567541"/>
    <lineage>
        <taxon>Eukaryota</taxon>
        <taxon>Fungi</taxon>
        <taxon>Dikarya</taxon>
        <taxon>Ascomycota</taxon>
        <taxon>Pezizomycotina</taxon>
        <taxon>Sordariomycetes</taxon>
        <taxon>Hypocreomycetidae</taxon>
        <taxon>Hypocreales</taxon>
        <taxon>Nectriaceae</taxon>
        <taxon>Fusarium</taxon>
        <taxon>Fusarium fujikuroi species complex</taxon>
    </lineage>
</organism>
<dbReference type="InterPro" id="IPR010730">
    <property type="entry name" value="HET"/>
</dbReference>
<dbReference type="Proteomes" id="UP000544331">
    <property type="component" value="Unassembled WGS sequence"/>
</dbReference>